<reference evidence="4" key="1">
    <citation type="journal article" date="2017" name="Nat. Commun.">
        <title>The asparagus genome sheds light on the origin and evolution of a young Y chromosome.</title>
        <authorList>
            <person name="Harkess A."/>
            <person name="Zhou J."/>
            <person name="Xu C."/>
            <person name="Bowers J.E."/>
            <person name="Van der Hulst R."/>
            <person name="Ayyampalayam S."/>
            <person name="Mercati F."/>
            <person name="Riccardi P."/>
            <person name="McKain M.R."/>
            <person name="Kakrana A."/>
            <person name="Tang H."/>
            <person name="Ray J."/>
            <person name="Groenendijk J."/>
            <person name="Arikit S."/>
            <person name="Mathioni S.M."/>
            <person name="Nakano M."/>
            <person name="Shan H."/>
            <person name="Telgmann-Rauber A."/>
            <person name="Kanno A."/>
            <person name="Yue Z."/>
            <person name="Chen H."/>
            <person name="Li W."/>
            <person name="Chen Y."/>
            <person name="Xu X."/>
            <person name="Zhang Y."/>
            <person name="Luo S."/>
            <person name="Chen H."/>
            <person name="Gao J."/>
            <person name="Mao Z."/>
            <person name="Pires J.C."/>
            <person name="Luo M."/>
            <person name="Kudrna D."/>
            <person name="Wing R.A."/>
            <person name="Meyers B.C."/>
            <person name="Yi K."/>
            <person name="Kong H."/>
            <person name="Lavrijsen P."/>
            <person name="Sunseri F."/>
            <person name="Falavigna A."/>
            <person name="Ye Y."/>
            <person name="Leebens-Mack J.H."/>
            <person name="Chen G."/>
        </authorList>
    </citation>
    <scope>NUCLEOTIDE SEQUENCE [LARGE SCALE GENOMIC DNA]</scope>
    <source>
        <strain evidence="4">cv. DH0086</strain>
    </source>
</reference>
<dbReference type="Pfam" id="PF00857">
    <property type="entry name" value="Isochorismatase"/>
    <property type="match status" value="1"/>
</dbReference>
<accession>A0A5P1F279</accession>
<dbReference type="CDD" id="cd00431">
    <property type="entry name" value="cysteine_hydrolases"/>
    <property type="match status" value="1"/>
</dbReference>
<sequence>MGSEARMIDELKAEMPLEHDDDLVLLNEVEYGRKLGLVFVDILNGFCTAGAGNLAPTAPNTQISTMLGEAEKFAKVFCERKWPVMVFLDSHHPNKPEHPYPPHCIIGSGEEDLVPALRWLENDPNVTIRRKDCMDGFIGSIEKDGTNKFADWIKTNEIKVLLVIGICTDICVLDFVCSTLSARNIGLVPPLEDVVVYSKGCATFNFPVDVARNIKGSLAHPQEMMHHIGLCMAKSRGAKIVQNVSLGSLP</sequence>
<gene>
    <name evidence="3" type="ORF">A4U43_C04F19730</name>
</gene>
<dbReference type="SUPFAM" id="SSF52499">
    <property type="entry name" value="Isochorismatase-like hydrolases"/>
    <property type="match status" value="1"/>
</dbReference>
<dbReference type="AlphaFoldDB" id="A0A5P1F279"/>
<dbReference type="PANTHER" id="PTHR47297:SF2">
    <property type="entry name" value="OS02G0606800 PROTEIN"/>
    <property type="match status" value="1"/>
</dbReference>
<dbReference type="InterPro" id="IPR044717">
    <property type="entry name" value="NIC1"/>
</dbReference>
<comment type="similarity">
    <text evidence="1">Belongs to the isochorismatase family.</text>
</comment>
<proteinExistence type="inferred from homology"/>
<evidence type="ECO:0000259" key="2">
    <source>
        <dbReference type="Pfam" id="PF00857"/>
    </source>
</evidence>
<dbReference type="InterPro" id="IPR036380">
    <property type="entry name" value="Isochorismatase-like_sf"/>
</dbReference>
<evidence type="ECO:0000313" key="3">
    <source>
        <dbReference type="EMBL" id="ONK72466.1"/>
    </source>
</evidence>
<protein>
    <recommendedName>
        <fullName evidence="2">Isochorismatase-like domain-containing protein</fullName>
    </recommendedName>
</protein>
<feature type="domain" description="Isochorismatase-like" evidence="2">
    <location>
        <begin position="37"/>
        <end position="205"/>
    </location>
</feature>
<name>A0A5P1F279_ASPOF</name>
<dbReference type="EMBL" id="CM007384">
    <property type="protein sequence ID" value="ONK72466.1"/>
    <property type="molecule type" value="Genomic_DNA"/>
</dbReference>
<dbReference type="Gramene" id="ONK72466">
    <property type="protein sequence ID" value="ONK72466"/>
    <property type="gene ID" value="A4U43_C04F19730"/>
</dbReference>
<dbReference type="InterPro" id="IPR000868">
    <property type="entry name" value="Isochorismatase-like_dom"/>
</dbReference>
<dbReference type="Proteomes" id="UP000243459">
    <property type="component" value="Chromosome 4"/>
</dbReference>
<evidence type="ECO:0000313" key="4">
    <source>
        <dbReference type="Proteomes" id="UP000243459"/>
    </source>
</evidence>
<keyword evidence="4" id="KW-1185">Reference proteome</keyword>
<dbReference type="PANTHER" id="PTHR47297">
    <property type="match status" value="1"/>
</dbReference>
<evidence type="ECO:0000256" key="1">
    <source>
        <dbReference type="ARBA" id="ARBA00006336"/>
    </source>
</evidence>
<organism evidence="3 4">
    <name type="scientific">Asparagus officinalis</name>
    <name type="common">Garden asparagus</name>
    <dbReference type="NCBI Taxonomy" id="4686"/>
    <lineage>
        <taxon>Eukaryota</taxon>
        <taxon>Viridiplantae</taxon>
        <taxon>Streptophyta</taxon>
        <taxon>Embryophyta</taxon>
        <taxon>Tracheophyta</taxon>
        <taxon>Spermatophyta</taxon>
        <taxon>Magnoliopsida</taxon>
        <taxon>Liliopsida</taxon>
        <taxon>Asparagales</taxon>
        <taxon>Asparagaceae</taxon>
        <taxon>Asparagoideae</taxon>
        <taxon>Asparagus</taxon>
    </lineage>
</organism>
<dbReference type="Gene3D" id="3.40.50.850">
    <property type="entry name" value="Isochorismatase-like"/>
    <property type="match status" value="1"/>
</dbReference>
<dbReference type="OMA" id="DSHQPDK"/>
<dbReference type="GO" id="GO:0008936">
    <property type="term" value="F:nicotinamidase activity"/>
    <property type="evidence" value="ECO:0007669"/>
    <property type="project" value="InterPro"/>
</dbReference>
<dbReference type="GO" id="GO:0019365">
    <property type="term" value="P:pyridine nucleotide salvage"/>
    <property type="evidence" value="ECO:0007669"/>
    <property type="project" value="InterPro"/>
</dbReference>